<dbReference type="GeneID" id="63917894"/>
<dbReference type="HOGENOM" id="CLU_780700_0_0_1"/>
<evidence type="ECO:0000313" key="2">
    <source>
        <dbReference type="Proteomes" id="UP000030672"/>
    </source>
</evidence>
<evidence type="ECO:0000313" key="1">
    <source>
        <dbReference type="EMBL" id="KEQ64442.1"/>
    </source>
</evidence>
<dbReference type="AlphaFoldDB" id="A0A074W3D1"/>
<accession>A0A074W3D1</accession>
<keyword evidence="2" id="KW-1185">Reference proteome</keyword>
<protein>
    <submittedName>
        <fullName evidence="1">Uncharacterized protein</fullName>
    </submittedName>
</protein>
<gene>
    <name evidence="1" type="ORF">M437DRAFT_64980</name>
</gene>
<dbReference type="EMBL" id="KL584829">
    <property type="protein sequence ID" value="KEQ64442.1"/>
    <property type="molecule type" value="Genomic_DNA"/>
</dbReference>
<name>A0A074W3D1_AURM1</name>
<dbReference type="Proteomes" id="UP000030672">
    <property type="component" value="Unassembled WGS sequence"/>
</dbReference>
<reference evidence="1 2" key="1">
    <citation type="journal article" date="2014" name="BMC Genomics">
        <title>Genome sequencing of four Aureobasidium pullulans varieties: biotechnological potential, stress tolerance, and description of new species.</title>
        <authorList>
            <person name="Gostin Ar C."/>
            <person name="Ohm R.A."/>
            <person name="Kogej T."/>
            <person name="Sonjak S."/>
            <person name="Turk M."/>
            <person name="Zajc J."/>
            <person name="Zalar P."/>
            <person name="Grube M."/>
            <person name="Sun H."/>
            <person name="Han J."/>
            <person name="Sharma A."/>
            <person name="Chiniquy J."/>
            <person name="Ngan C.Y."/>
            <person name="Lipzen A."/>
            <person name="Barry K."/>
            <person name="Grigoriev I.V."/>
            <person name="Gunde-Cimerman N."/>
        </authorList>
    </citation>
    <scope>NUCLEOTIDE SEQUENCE [LARGE SCALE GENOMIC DNA]</scope>
    <source>
        <strain evidence="1 2">CBS 110374</strain>
    </source>
</reference>
<proteinExistence type="predicted"/>
<sequence length="355" mass="40045">MPMQHPVVCAAALTEEVMNRFIDDNDIDEDNWDFVFVDSIDEYYNEPSLAPVDGPSNPNSPFIGKTPQECYELLKKLCEDTESELLRWYFIIMDERSMQDDTVLLVRAEDGTELSSVRATFETSASSLSTSWIQVVFPRGYASPHAEVSRSHFGHYTLRVTSLWTCFDRTSLLHANCTLDSISSYWGPTTKMGGRGTSFPIVCTALLSKEIMNRFLEASGIADDKNLPFAFVDSIDDYYDGPSEVPITVSSNPDSPFINKTPEECSQLLLQLCEDTESEIIPHYFIIMDERSIQDDTVLLVCADEDEPVYSVRATFEVSADEVMLYLTGHGSAEEDAERALQEHDNVFRGRAYDE</sequence>
<dbReference type="RefSeq" id="XP_040881465.1">
    <property type="nucleotide sequence ID" value="XM_041024521.1"/>
</dbReference>
<organism evidence="1 2">
    <name type="scientific">Aureobasidium melanogenum (strain CBS 110374)</name>
    <name type="common">Aureobasidium pullulans var. melanogenum</name>
    <dbReference type="NCBI Taxonomy" id="1043003"/>
    <lineage>
        <taxon>Eukaryota</taxon>
        <taxon>Fungi</taxon>
        <taxon>Dikarya</taxon>
        <taxon>Ascomycota</taxon>
        <taxon>Pezizomycotina</taxon>
        <taxon>Dothideomycetes</taxon>
        <taxon>Dothideomycetidae</taxon>
        <taxon>Dothideales</taxon>
        <taxon>Saccotheciaceae</taxon>
        <taxon>Aureobasidium</taxon>
    </lineage>
</organism>